<name>A0A0W0S2M9_LEGBO</name>
<protein>
    <submittedName>
        <fullName evidence="1">Dot/Icm T4SS effector</fullName>
    </submittedName>
</protein>
<evidence type="ECO:0000313" key="2">
    <source>
        <dbReference type="Proteomes" id="UP000054695"/>
    </source>
</evidence>
<dbReference type="PATRIC" id="fig|447.4.peg.152"/>
<keyword evidence="2" id="KW-1185">Reference proteome</keyword>
<reference evidence="1 2" key="1">
    <citation type="submission" date="2015-11" db="EMBL/GenBank/DDBJ databases">
        <title>Genomic analysis of 38 Legionella species identifies large and diverse effector repertoires.</title>
        <authorList>
            <person name="Burstein D."/>
            <person name="Amaro F."/>
            <person name="Zusman T."/>
            <person name="Lifshitz Z."/>
            <person name="Cohen O."/>
            <person name="Gilbert J.A."/>
            <person name="Pupko T."/>
            <person name="Shuman H.A."/>
            <person name="Segal G."/>
        </authorList>
    </citation>
    <scope>NUCLEOTIDE SEQUENCE [LARGE SCALE GENOMIC DNA]</scope>
    <source>
        <strain evidence="1 2">WIGA</strain>
    </source>
</reference>
<sequence length="318" mass="36658">MGKVIRVASIDFDGCLSHQDYINQMMHSGDRVQACINSNPVLIQKLQEMQIDKVIVGSNRQDVYMDISNAKNHKADGPGSCFPLFKALSQEVGAKFDGFLMGDIYSEKAHGHTLQGAEKLLKQRHQYETSLIPNTGLSISKWINDENKISLIYAQIQKLALEHPEDQIEFSFFDDREDILEAVECFFENNKELIPGNVKIKTFRYYDQNEKLHPASMQLIERKEITSSPDVKPNPHFETTLRNWGKQNVDPEDELSLDKKKNAHASLKSWHQFPIEISSSFKTRLSTIMELQKQVQNQFIRSKRNTRPISHWKNINKP</sequence>
<comment type="caution">
    <text evidence="1">The sequence shown here is derived from an EMBL/GenBank/DDBJ whole genome shotgun (WGS) entry which is preliminary data.</text>
</comment>
<dbReference type="AlphaFoldDB" id="A0A0W0S2M9"/>
<gene>
    <name evidence="1" type="ORF">Lboz_0142</name>
</gene>
<dbReference type="OrthoDB" id="5653025at2"/>
<evidence type="ECO:0000313" key="1">
    <source>
        <dbReference type="EMBL" id="KTC77189.1"/>
    </source>
</evidence>
<dbReference type="RefSeq" id="WP_058457854.1">
    <property type="nucleotide sequence ID" value="NZ_CAAAIY010000003.1"/>
</dbReference>
<dbReference type="Proteomes" id="UP000054695">
    <property type="component" value="Unassembled WGS sequence"/>
</dbReference>
<organism evidence="1 2">
    <name type="scientific">Legionella bozemanae</name>
    <name type="common">Fluoribacter bozemanae</name>
    <dbReference type="NCBI Taxonomy" id="447"/>
    <lineage>
        <taxon>Bacteria</taxon>
        <taxon>Pseudomonadati</taxon>
        <taxon>Pseudomonadota</taxon>
        <taxon>Gammaproteobacteria</taxon>
        <taxon>Legionellales</taxon>
        <taxon>Legionellaceae</taxon>
        <taxon>Legionella</taxon>
    </lineage>
</organism>
<accession>A0A0W0S2M9</accession>
<dbReference type="STRING" id="447.Lboz_0142"/>
<dbReference type="EMBL" id="LNXU01000002">
    <property type="protein sequence ID" value="KTC77189.1"/>
    <property type="molecule type" value="Genomic_DNA"/>
</dbReference>
<proteinExistence type="predicted"/>